<comment type="caution">
    <text evidence="4">The sequence shown here is derived from an EMBL/GenBank/DDBJ whole genome shotgun (WGS) entry which is preliminary data.</text>
</comment>
<dbReference type="Gene3D" id="3.40.50.300">
    <property type="entry name" value="P-loop containing nucleotide triphosphate hydrolases"/>
    <property type="match status" value="2"/>
</dbReference>
<name>A0A4U0FAZ2_9BACL</name>
<dbReference type="RefSeq" id="WP_136778069.1">
    <property type="nucleotide sequence ID" value="NZ_SUPK01000005.1"/>
</dbReference>
<dbReference type="InterPro" id="IPR010624">
    <property type="entry name" value="KaiC_dom"/>
</dbReference>
<dbReference type="InterPro" id="IPR014774">
    <property type="entry name" value="KaiC-like_dom"/>
</dbReference>
<keyword evidence="1" id="KW-0547">Nucleotide-binding</keyword>
<dbReference type="PRINTS" id="PR01874">
    <property type="entry name" value="DNAREPAIRADA"/>
</dbReference>
<dbReference type="SUPFAM" id="SSF52540">
    <property type="entry name" value="P-loop containing nucleoside triphosphate hydrolases"/>
    <property type="match status" value="2"/>
</dbReference>
<sequence>MSNAATSGVNGIDKILYGGLPRGSSIIVEGSPGTGKTTLGVQFLYHGAVECGEPGIYITFEEFPQQIYQDMRAFGWDLRELEKRNLLRVVSIKPDLLLKQMKTPDGLFEQMIREIDCQRIVVDSISLFQYMNKNPEEIREVLYILKNIFRKHNLTALLISEHRKSIDDQISFEHYVVDGVIHLSLEEQMTKYRKRTLEITKMRGRKFVEGEHIYRITERGIHLIPALSIVDDAIVASPNQMTTGIDRLDKLLSGGIPKGSSIILDTNSKANYSFLVASIVSERIKQGDRVLAMPSSLNGIADTQRLYRLFDVDLEQICRQKGMYFIEHMDREIPPGFEEAVLDAKNLSNEQYLSYLKEKVLPVIQEGVENGENWFLYYDLNTKFSVRGADFVRRFFAEETAWARSAGVTVFALCNFAEITGESASYLERTSNCIMRTWVDGNYQYLQITKSPSGKVSEPYLVELIPEKPYIQLV</sequence>
<dbReference type="OrthoDB" id="9783783at2"/>
<dbReference type="EMBL" id="SUPK01000005">
    <property type="protein sequence ID" value="TJY41935.1"/>
    <property type="molecule type" value="Genomic_DNA"/>
</dbReference>
<keyword evidence="5" id="KW-1185">Reference proteome</keyword>
<evidence type="ECO:0000259" key="3">
    <source>
        <dbReference type="PROSITE" id="PS51146"/>
    </source>
</evidence>
<organism evidence="4 5">
    <name type="scientific">Cohnella pontilimi</name>
    <dbReference type="NCBI Taxonomy" id="2564100"/>
    <lineage>
        <taxon>Bacteria</taxon>
        <taxon>Bacillati</taxon>
        <taxon>Bacillota</taxon>
        <taxon>Bacilli</taxon>
        <taxon>Bacillales</taxon>
        <taxon>Paenibacillaceae</taxon>
        <taxon>Cohnella</taxon>
    </lineage>
</organism>
<dbReference type="Pfam" id="PF06745">
    <property type="entry name" value="ATPase"/>
    <property type="match status" value="1"/>
</dbReference>
<dbReference type="PANTHER" id="PTHR43637">
    <property type="entry name" value="UPF0273 PROTEIN TM_0370"/>
    <property type="match status" value="1"/>
</dbReference>
<accession>A0A4U0FAZ2</accession>
<dbReference type="InterPro" id="IPR027417">
    <property type="entry name" value="P-loop_NTPase"/>
</dbReference>
<evidence type="ECO:0000256" key="1">
    <source>
        <dbReference type="ARBA" id="ARBA00022741"/>
    </source>
</evidence>
<evidence type="ECO:0000313" key="5">
    <source>
        <dbReference type="Proteomes" id="UP000309673"/>
    </source>
</evidence>
<dbReference type="Proteomes" id="UP000309673">
    <property type="component" value="Unassembled WGS sequence"/>
</dbReference>
<keyword evidence="2" id="KW-0067">ATP-binding</keyword>
<dbReference type="AlphaFoldDB" id="A0A4U0FAZ2"/>
<reference evidence="4 5" key="1">
    <citation type="submission" date="2019-04" db="EMBL/GenBank/DDBJ databases">
        <title>Cohnella sp. nov., isolated from soil.</title>
        <authorList>
            <person name="Kim W."/>
        </authorList>
    </citation>
    <scope>NUCLEOTIDE SEQUENCE [LARGE SCALE GENOMIC DNA]</scope>
    <source>
        <strain evidence="4 5">CAU 1483</strain>
    </source>
</reference>
<gene>
    <name evidence="4" type="ORF">E5161_12110</name>
</gene>
<evidence type="ECO:0000256" key="2">
    <source>
        <dbReference type="ARBA" id="ARBA00022840"/>
    </source>
</evidence>
<dbReference type="GO" id="GO:0005524">
    <property type="term" value="F:ATP binding"/>
    <property type="evidence" value="ECO:0007669"/>
    <property type="project" value="UniProtKB-KW"/>
</dbReference>
<evidence type="ECO:0000313" key="4">
    <source>
        <dbReference type="EMBL" id="TJY41935.1"/>
    </source>
</evidence>
<protein>
    <submittedName>
        <fullName evidence="4">Circadian clock protein KaiC</fullName>
    </submittedName>
</protein>
<feature type="domain" description="KaiC" evidence="3">
    <location>
        <begin position="3"/>
        <end position="237"/>
    </location>
</feature>
<proteinExistence type="predicted"/>
<dbReference type="PROSITE" id="PS51146">
    <property type="entry name" value="KAIC"/>
    <property type="match status" value="1"/>
</dbReference>